<dbReference type="PANTHER" id="PTHR48009">
    <property type="entry name" value="LEUCINE-RICH REPEAT (LRR) FAMILY PROTEIN"/>
    <property type="match status" value="1"/>
</dbReference>
<evidence type="ECO:0000256" key="1">
    <source>
        <dbReference type="ARBA" id="ARBA00004479"/>
    </source>
</evidence>
<proteinExistence type="inferred from homology"/>
<evidence type="ECO:0000256" key="11">
    <source>
        <dbReference type="SAM" id="SignalP"/>
    </source>
</evidence>
<dbReference type="SUPFAM" id="SSF52058">
    <property type="entry name" value="L domain-like"/>
    <property type="match status" value="1"/>
</dbReference>
<keyword evidence="10" id="KW-0325">Glycoprotein</keyword>
<comment type="similarity">
    <text evidence="2">Belongs to the RLP family.</text>
</comment>
<evidence type="ECO:0000256" key="10">
    <source>
        <dbReference type="ARBA" id="ARBA00023180"/>
    </source>
</evidence>
<dbReference type="PANTHER" id="PTHR48009:SF7">
    <property type="entry name" value="LEUCINE-RICH REPEAT (LRR) FAMILY PROTEIN"/>
    <property type="match status" value="1"/>
</dbReference>
<evidence type="ECO:0000256" key="8">
    <source>
        <dbReference type="ARBA" id="ARBA00023136"/>
    </source>
</evidence>
<dbReference type="OrthoDB" id="676979at2759"/>
<keyword evidence="4" id="KW-0812">Transmembrane</keyword>
<feature type="signal peptide" evidence="11">
    <location>
        <begin position="1"/>
        <end position="21"/>
    </location>
</feature>
<dbReference type="FunFam" id="3.80.10.10:FF:000041">
    <property type="entry name" value="LRR receptor-like serine/threonine-protein kinase ERECTA"/>
    <property type="match status" value="1"/>
</dbReference>
<accession>A0A6D2KQS7</accession>
<keyword evidence="14" id="KW-1185">Reference proteome</keyword>
<keyword evidence="5 11" id="KW-0732">Signal</keyword>
<evidence type="ECO:0000259" key="12">
    <source>
        <dbReference type="Pfam" id="PF08263"/>
    </source>
</evidence>
<dbReference type="GO" id="GO:0016020">
    <property type="term" value="C:membrane"/>
    <property type="evidence" value="ECO:0007669"/>
    <property type="project" value="UniProtKB-SubCell"/>
</dbReference>
<evidence type="ECO:0000256" key="6">
    <source>
        <dbReference type="ARBA" id="ARBA00022737"/>
    </source>
</evidence>
<dbReference type="Gene3D" id="3.80.10.10">
    <property type="entry name" value="Ribonuclease Inhibitor"/>
    <property type="match status" value="3"/>
</dbReference>
<feature type="chain" id="PRO_5025660004" description="Leucine-rich repeat-containing N-terminal plant-type domain-containing protein" evidence="11">
    <location>
        <begin position="22"/>
        <end position="419"/>
    </location>
</feature>
<keyword evidence="9" id="KW-0675">Receptor</keyword>
<sequence>MASLPVLLLLLLLTFFSSADSKTFWADVAALREFKNSVDTKSMSPGSCLSSWDFSVDPCDTLFSDTFTCGFRCDSLVSGSGRVTELVLDHPGYSGSLSSVSFNLPHLQTLDLSGNYFYGLLPDSLSNLTRLTRLVVSGNSFSGSIPDSIGSMPVLEELHLDNNRLEGSVPTSFNGLSSLKQLEIQLNNISGEFPDLSKLKNLYYLDASDNRISGRVPSSLPESIVQISMRNNLMEGTIPQSFKYLNSLQVIDLSHNKLSGSVPSFIFTHQTLQQLTLSFNGFSSLDSPYYSPLGLPSDLISLDLSNNQIQGALPLFMGLLPKLSALSLENNRFSGMIPIQYVWKIVSPGSDFAGFQRLLLGGNYIFGVVPGPLMALKPGSANVQLAGNCFSWCPATLFFCQGQEQRSPTECRKFSRVIP</sequence>
<organism evidence="13 14">
    <name type="scientific">Microthlaspi erraticum</name>
    <dbReference type="NCBI Taxonomy" id="1685480"/>
    <lineage>
        <taxon>Eukaryota</taxon>
        <taxon>Viridiplantae</taxon>
        <taxon>Streptophyta</taxon>
        <taxon>Embryophyta</taxon>
        <taxon>Tracheophyta</taxon>
        <taxon>Spermatophyta</taxon>
        <taxon>Magnoliopsida</taxon>
        <taxon>eudicotyledons</taxon>
        <taxon>Gunneridae</taxon>
        <taxon>Pentapetalae</taxon>
        <taxon>rosids</taxon>
        <taxon>malvids</taxon>
        <taxon>Brassicales</taxon>
        <taxon>Brassicaceae</taxon>
        <taxon>Coluteocarpeae</taxon>
        <taxon>Microthlaspi</taxon>
    </lineage>
</organism>
<dbReference type="EMBL" id="CACVBM020001662">
    <property type="protein sequence ID" value="CAA7056967.1"/>
    <property type="molecule type" value="Genomic_DNA"/>
</dbReference>
<evidence type="ECO:0000256" key="2">
    <source>
        <dbReference type="ARBA" id="ARBA00009592"/>
    </source>
</evidence>
<evidence type="ECO:0000256" key="5">
    <source>
        <dbReference type="ARBA" id="ARBA00022729"/>
    </source>
</evidence>
<dbReference type="InterPro" id="IPR013210">
    <property type="entry name" value="LRR_N_plant-typ"/>
</dbReference>
<dbReference type="InterPro" id="IPR003591">
    <property type="entry name" value="Leu-rich_rpt_typical-subtyp"/>
</dbReference>
<dbReference type="Pfam" id="PF00560">
    <property type="entry name" value="LRR_1"/>
    <property type="match status" value="2"/>
</dbReference>
<reference evidence="13" key="1">
    <citation type="submission" date="2020-01" db="EMBL/GenBank/DDBJ databases">
        <authorList>
            <person name="Mishra B."/>
        </authorList>
    </citation>
    <scope>NUCLEOTIDE SEQUENCE [LARGE SCALE GENOMIC DNA]</scope>
</reference>
<dbReference type="PRINTS" id="PR00019">
    <property type="entry name" value="LEURICHRPT"/>
</dbReference>
<evidence type="ECO:0000256" key="9">
    <source>
        <dbReference type="ARBA" id="ARBA00023170"/>
    </source>
</evidence>
<name>A0A6D2KQS7_9BRAS</name>
<keyword evidence="8" id="KW-0472">Membrane</keyword>
<evidence type="ECO:0000256" key="3">
    <source>
        <dbReference type="ARBA" id="ARBA00022614"/>
    </source>
</evidence>
<dbReference type="InterPro" id="IPR032675">
    <property type="entry name" value="LRR_dom_sf"/>
</dbReference>
<keyword evidence="7" id="KW-1133">Transmembrane helix</keyword>
<keyword evidence="6" id="KW-0677">Repeat</keyword>
<dbReference type="Proteomes" id="UP000467841">
    <property type="component" value="Unassembled WGS sequence"/>
</dbReference>
<keyword evidence="3" id="KW-0433">Leucine-rich repeat</keyword>
<protein>
    <recommendedName>
        <fullName evidence="12">Leucine-rich repeat-containing N-terminal plant-type domain-containing protein</fullName>
    </recommendedName>
</protein>
<evidence type="ECO:0000313" key="13">
    <source>
        <dbReference type="EMBL" id="CAA7056967.1"/>
    </source>
</evidence>
<gene>
    <name evidence="13" type="ORF">MERR_LOCUS44203</name>
</gene>
<dbReference type="Pfam" id="PF08263">
    <property type="entry name" value="LRRNT_2"/>
    <property type="match status" value="1"/>
</dbReference>
<dbReference type="Pfam" id="PF13855">
    <property type="entry name" value="LRR_8"/>
    <property type="match status" value="2"/>
</dbReference>
<dbReference type="FunFam" id="3.80.10.10:FF:000400">
    <property type="entry name" value="Nuclear pore complex protein NUP107"/>
    <property type="match status" value="1"/>
</dbReference>
<dbReference type="InterPro" id="IPR053213">
    <property type="entry name" value="RLP29"/>
</dbReference>
<dbReference type="SMART" id="SM00369">
    <property type="entry name" value="LRR_TYP"/>
    <property type="match status" value="4"/>
</dbReference>
<evidence type="ECO:0000256" key="4">
    <source>
        <dbReference type="ARBA" id="ARBA00022692"/>
    </source>
</evidence>
<comment type="subcellular location">
    <subcellularLocation>
        <location evidence="1">Membrane</location>
        <topology evidence="1">Single-pass type I membrane protein</topology>
    </subcellularLocation>
</comment>
<feature type="domain" description="Leucine-rich repeat-containing N-terminal plant-type" evidence="12">
    <location>
        <begin position="27"/>
        <end position="59"/>
    </location>
</feature>
<comment type="caution">
    <text evidence="13">The sequence shown here is derived from an EMBL/GenBank/DDBJ whole genome shotgun (WGS) entry which is preliminary data.</text>
</comment>
<evidence type="ECO:0000313" key="14">
    <source>
        <dbReference type="Proteomes" id="UP000467841"/>
    </source>
</evidence>
<dbReference type="AlphaFoldDB" id="A0A6D2KQS7"/>
<evidence type="ECO:0000256" key="7">
    <source>
        <dbReference type="ARBA" id="ARBA00022989"/>
    </source>
</evidence>
<dbReference type="InterPro" id="IPR001611">
    <property type="entry name" value="Leu-rich_rpt"/>
</dbReference>